<dbReference type="AlphaFoldDB" id="A0AAD9JQ24"/>
<dbReference type="InterPro" id="IPR008937">
    <property type="entry name" value="Ras-like_GEF"/>
</dbReference>
<evidence type="ECO:0000256" key="2">
    <source>
        <dbReference type="PROSITE-ProRule" id="PRU00168"/>
    </source>
</evidence>
<dbReference type="InterPro" id="IPR001895">
    <property type="entry name" value="RASGEF_cat_dom"/>
</dbReference>
<dbReference type="PROSITE" id="PS50009">
    <property type="entry name" value="RASGEF_CAT"/>
    <property type="match status" value="1"/>
</dbReference>
<feature type="region of interest" description="Disordered" evidence="3">
    <location>
        <begin position="408"/>
        <end position="434"/>
    </location>
</feature>
<dbReference type="CDD" id="cd00155">
    <property type="entry name" value="RasGEF"/>
    <property type="match status" value="1"/>
</dbReference>
<evidence type="ECO:0000313" key="5">
    <source>
        <dbReference type="EMBL" id="KAK2156831.1"/>
    </source>
</evidence>
<feature type="region of interest" description="Disordered" evidence="3">
    <location>
        <begin position="358"/>
        <end position="385"/>
    </location>
</feature>
<dbReference type="Gene3D" id="2.30.29.30">
    <property type="entry name" value="Pleckstrin-homology domain (PH domain)/Phosphotyrosine-binding domain (PTB)"/>
    <property type="match status" value="1"/>
</dbReference>
<name>A0AAD9JQ24_9ANNE</name>
<dbReference type="Proteomes" id="UP001208570">
    <property type="component" value="Unassembled WGS sequence"/>
</dbReference>
<evidence type="ECO:0000259" key="4">
    <source>
        <dbReference type="PROSITE" id="PS50009"/>
    </source>
</evidence>
<dbReference type="GO" id="GO:0005886">
    <property type="term" value="C:plasma membrane"/>
    <property type="evidence" value="ECO:0007669"/>
    <property type="project" value="TreeGrafter"/>
</dbReference>
<dbReference type="Pfam" id="PF00617">
    <property type="entry name" value="RasGEF"/>
    <property type="match status" value="1"/>
</dbReference>
<dbReference type="Gene3D" id="1.10.840.10">
    <property type="entry name" value="Ras guanine-nucleotide exchange factors catalytic domain"/>
    <property type="match status" value="1"/>
</dbReference>
<feature type="region of interest" description="Disordered" evidence="3">
    <location>
        <begin position="311"/>
        <end position="334"/>
    </location>
</feature>
<feature type="compositionally biased region" description="Low complexity" evidence="3">
    <location>
        <begin position="41"/>
        <end position="54"/>
    </location>
</feature>
<sequence length="569" mass="64946">MSNCVRINPHYLGVTYTEKGTMINEGAAEDVMEASVEYDKQSSSSQGQDGWSSQESLERRHSLPYMKSYDAVVFDVLRVSPEDFASQITLLDLPVFKAIQPDELTSCSWTTKDKFTKAPNVVAFTHRFNHVNFWVQKEILLAKTLKSRMEIMSHFIKIAKRLYDLNNLHSLMAVISALQSAPVFRLSKTWAMLSRKDRSSYEKMVDLFSENDNRKNLREYMEAVKLPCIPYLGLYLSDLIYIDVAHPYSGGMESEPRRRQMNNILRMIADYQQSTYDKKVLEHVQNYLRSVRYIEELQKFVEDDNYKLSLKIEPPSSSPEHGSCLTGPQEDMEPMTPKARAKLSEKLSNCSPSIKTAGKTFFAPQHRKNKSLSNSSSVNYSEKSATFPSRNINPYLMQRHLLDDSVLEQTPSTSSDNSLPRSGEAVEDSGIESEWTTNPAQKFDSLTKDFYQAHYECQGCLRRKSILKRGKKPMVTSQSRYWVALWETCLVYFAPRSLVRGTARENFKKDPCKMVSITGWMVVKGDDPDVFTITDPSTVVSTLPSLAKPMRASFCDQLTTTNRSKLLVC</sequence>
<accession>A0AAD9JQ24</accession>
<dbReference type="InterPro" id="IPR036964">
    <property type="entry name" value="RASGEF_cat_dom_sf"/>
</dbReference>
<comment type="caution">
    <text evidence="5">The sequence shown here is derived from an EMBL/GenBank/DDBJ whole genome shotgun (WGS) entry which is preliminary data.</text>
</comment>
<dbReference type="InterPro" id="IPR023578">
    <property type="entry name" value="Ras_GEF_dom_sf"/>
</dbReference>
<dbReference type="InterPro" id="IPR011993">
    <property type="entry name" value="PH-like_dom_sf"/>
</dbReference>
<dbReference type="PANTHER" id="PTHR23113">
    <property type="entry name" value="GUANINE NUCLEOTIDE EXCHANGE FACTOR"/>
    <property type="match status" value="1"/>
</dbReference>
<protein>
    <recommendedName>
        <fullName evidence="4">Ras-GEF domain-containing protein</fullName>
    </recommendedName>
</protein>
<dbReference type="GO" id="GO:0007265">
    <property type="term" value="P:Ras protein signal transduction"/>
    <property type="evidence" value="ECO:0007669"/>
    <property type="project" value="TreeGrafter"/>
</dbReference>
<evidence type="ECO:0000256" key="3">
    <source>
        <dbReference type="SAM" id="MobiDB-lite"/>
    </source>
</evidence>
<keyword evidence="1 2" id="KW-0344">Guanine-nucleotide releasing factor</keyword>
<gene>
    <name evidence="5" type="ORF">LSH36_204g07026</name>
</gene>
<dbReference type="GO" id="GO:0005085">
    <property type="term" value="F:guanyl-nucleotide exchange factor activity"/>
    <property type="evidence" value="ECO:0007669"/>
    <property type="project" value="UniProtKB-KW"/>
</dbReference>
<evidence type="ECO:0000256" key="1">
    <source>
        <dbReference type="ARBA" id="ARBA00022658"/>
    </source>
</evidence>
<dbReference type="PANTHER" id="PTHR23113:SF368">
    <property type="entry name" value="CELL DIVISION CONTROL PROTEIN 25"/>
    <property type="match status" value="1"/>
</dbReference>
<dbReference type="SMART" id="SM00147">
    <property type="entry name" value="RasGEF"/>
    <property type="match status" value="1"/>
</dbReference>
<feature type="compositionally biased region" description="Polar residues" evidence="3">
    <location>
        <begin position="408"/>
        <end position="420"/>
    </location>
</feature>
<dbReference type="SUPFAM" id="SSF48366">
    <property type="entry name" value="Ras GEF"/>
    <property type="match status" value="1"/>
</dbReference>
<dbReference type="SUPFAM" id="SSF50729">
    <property type="entry name" value="PH domain-like"/>
    <property type="match status" value="1"/>
</dbReference>
<evidence type="ECO:0000313" key="6">
    <source>
        <dbReference type="Proteomes" id="UP001208570"/>
    </source>
</evidence>
<proteinExistence type="predicted"/>
<organism evidence="5 6">
    <name type="scientific">Paralvinella palmiformis</name>
    <dbReference type="NCBI Taxonomy" id="53620"/>
    <lineage>
        <taxon>Eukaryota</taxon>
        <taxon>Metazoa</taxon>
        <taxon>Spiralia</taxon>
        <taxon>Lophotrochozoa</taxon>
        <taxon>Annelida</taxon>
        <taxon>Polychaeta</taxon>
        <taxon>Sedentaria</taxon>
        <taxon>Canalipalpata</taxon>
        <taxon>Terebellida</taxon>
        <taxon>Terebelliformia</taxon>
        <taxon>Alvinellidae</taxon>
        <taxon>Paralvinella</taxon>
    </lineage>
</organism>
<keyword evidence="6" id="KW-1185">Reference proteome</keyword>
<feature type="compositionally biased region" description="Low complexity" evidence="3">
    <location>
        <begin position="371"/>
        <end position="384"/>
    </location>
</feature>
<feature type="domain" description="Ras-GEF" evidence="4">
    <location>
        <begin position="80"/>
        <end position="315"/>
    </location>
</feature>
<reference evidence="5" key="1">
    <citation type="journal article" date="2023" name="Mol. Biol. Evol.">
        <title>Third-Generation Sequencing Reveals the Adaptive Role of the Epigenome in Three Deep-Sea Polychaetes.</title>
        <authorList>
            <person name="Perez M."/>
            <person name="Aroh O."/>
            <person name="Sun Y."/>
            <person name="Lan Y."/>
            <person name="Juniper S.K."/>
            <person name="Young C.R."/>
            <person name="Angers B."/>
            <person name="Qian P.Y."/>
        </authorList>
    </citation>
    <scope>NUCLEOTIDE SEQUENCE</scope>
    <source>
        <strain evidence="5">P08H-3</strain>
    </source>
</reference>
<dbReference type="EMBL" id="JAODUP010000204">
    <property type="protein sequence ID" value="KAK2156831.1"/>
    <property type="molecule type" value="Genomic_DNA"/>
</dbReference>
<feature type="region of interest" description="Disordered" evidence="3">
    <location>
        <begin position="35"/>
        <end position="54"/>
    </location>
</feature>